<reference evidence="1 2" key="1">
    <citation type="submission" date="2020-08" db="EMBL/GenBank/DDBJ databases">
        <title>Bridging the membrane lipid divide: bacteria of the FCB group superphylum have the potential to synthesize archaeal ether lipids.</title>
        <authorList>
            <person name="Villanueva L."/>
            <person name="Von Meijenfeldt F.A.B."/>
            <person name="Westbye A.B."/>
            <person name="Yadav S."/>
            <person name="Hopmans E.C."/>
            <person name="Dutilh B.E."/>
            <person name="Sinninghe Damste J.S."/>
        </authorList>
    </citation>
    <scope>NUCLEOTIDE SEQUENCE [LARGE SCALE GENOMIC DNA]</scope>
    <source>
        <strain evidence="1">NIOZ-UU17</strain>
    </source>
</reference>
<dbReference type="Gene3D" id="3.40.720.10">
    <property type="entry name" value="Alkaline Phosphatase, subunit A"/>
    <property type="match status" value="1"/>
</dbReference>
<dbReference type="PANTHER" id="PTHR10151:SF120">
    <property type="entry name" value="BIS(5'-ADENOSYL)-TRIPHOSPHATASE"/>
    <property type="match status" value="1"/>
</dbReference>
<organism evidence="1 2">
    <name type="scientific">Candidatus Desulfatibia vada</name>
    <dbReference type="NCBI Taxonomy" id="2841696"/>
    <lineage>
        <taxon>Bacteria</taxon>
        <taxon>Pseudomonadati</taxon>
        <taxon>Thermodesulfobacteriota</taxon>
        <taxon>Desulfobacteria</taxon>
        <taxon>Desulfobacterales</taxon>
        <taxon>Desulfobacterales incertae sedis</taxon>
        <taxon>Candidatus Desulfatibia</taxon>
    </lineage>
</organism>
<dbReference type="AlphaFoldDB" id="A0A8J6NZK6"/>
<evidence type="ECO:0000313" key="2">
    <source>
        <dbReference type="Proteomes" id="UP000605201"/>
    </source>
</evidence>
<dbReference type="InterPro" id="IPR017850">
    <property type="entry name" value="Alkaline_phosphatase_core_sf"/>
</dbReference>
<protein>
    <submittedName>
        <fullName evidence="1">Alkaline phosphatase family protein</fullName>
    </submittedName>
</protein>
<dbReference type="EMBL" id="JACNIG010000253">
    <property type="protein sequence ID" value="MBC8432909.1"/>
    <property type="molecule type" value="Genomic_DNA"/>
</dbReference>
<sequence>MSNGKVKLIVLTLTMVSLFAGAVYAGDLKNIVIISIDALHPDALRMAKIPTLQKLMHGGAYTLDGRSTEPPKTLIAHTAMFTGMKPIENGKMDNSWVPGQAMVDKPTIFNRARSYGFRTGYFYAKQKLGYLVNGAIDAHKWSRDNSIDLAEAFVKTPDRHFVFLHISGLDEVGPQYGWLSPEYLEELSFIDEYLSTLVDSIERQKNYLMIVTSDHAGHAKIHGSQYPEDYRLPFIISSDAVPVKNFHNMLFAVVDLKKILEKLQPKIGR</sequence>
<dbReference type="SUPFAM" id="SSF53649">
    <property type="entry name" value="Alkaline phosphatase-like"/>
    <property type="match status" value="1"/>
</dbReference>
<dbReference type="Pfam" id="PF01663">
    <property type="entry name" value="Phosphodiest"/>
    <property type="match status" value="1"/>
</dbReference>
<dbReference type="InterPro" id="IPR002591">
    <property type="entry name" value="Phosphodiest/P_Trfase"/>
</dbReference>
<evidence type="ECO:0000313" key="1">
    <source>
        <dbReference type="EMBL" id="MBC8432909.1"/>
    </source>
</evidence>
<name>A0A8J6NZK6_9BACT</name>
<proteinExistence type="predicted"/>
<dbReference type="Proteomes" id="UP000605201">
    <property type="component" value="Unassembled WGS sequence"/>
</dbReference>
<dbReference type="PANTHER" id="PTHR10151">
    <property type="entry name" value="ECTONUCLEOTIDE PYROPHOSPHATASE/PHOSPHODIESTERASE"/>
    <property type="match status" value="1"/>
</dbReference>
<gene>
    <name evidence="1" type="ORF">H8D96_13445</name>
</gene>
<dbReference type="GO" id="GO:0016787">
    <property type="term" value="F:hydrolase activity"/>
    <property type="evidence" value="ECO:0007669"/>
    <property type="project" value="UniProtKB-ARBA"/>
</dbReference>
<accession>A0A8J6NZK6</accession>
<comment type="caution">
    <text evidence="1">The sequence shown here is derived from an EMBL/GenBank/DDBJ whole genome shotgun (WGS) entry which is preliminary data.</text>
</comment>